<evidence type="ECO:0000313" key="1">
    <source>
        <dbReference type="EMBL" id="KLV07553.1"/>
    </source>
</evidence>
<organism evidence="1 2">
    <name type="scientific">Photobacterium ganghwense</name>
    <dbReference type="NCBI Taxonomy" id="320778"/>
    <lineage>
        <taxon>Bacteria</taxon>
        <taxon>Pseudomonadati</taxon>
        <taxon>Pseudomonadota</taxon>
        <taxon>Gammaproteobacteria</taxon>
        <taxon>Vibrionales</taxon>
        <taxon>Vibrionaceae</taxon>
        <taxon>Photobacterium</taxon>
    </lineage>
</organism>
<dbReference type="PATRIC" id="fig|320778.3.peg.3651"/>
<dbReference type="EMBL" id="LDOU01000016">
    <property type="protein sequence ID" value="KLV07553.1"/>
    <property type="molecule type" value="Genomic_DNA"/>
</dbReference>
<protein>
    <submittedName>
        <fullName evidence="1">Uncharacterized protein</fullName>
    </submittedName>
</protein>
<dbReference type="Proteomes" id="UP000035909">
    <property type="component" value="Unassembled WGS sequence"/>
</dbReference>
<keyword evidence="2" id="KW-1185">Reference proteome</keyword>
<accession>A0A0J1H742</accession>
<name>A0A0J1H742_9GAMM</name>
<proteinExistence type="predicted"/>
<gene>
    <name evidence="1" type="ORF">ABT57_16780</name>
</gene>
<evidence type="ECO:0000313" key="2">
    <source>
        <dbReference type="Proteomes" id="UP000035909"/>
    </source>
</evidence>
<reference evidence="1 2" key="1">
    <citation type="submission" date="2015-05" db="EMBL/GenBank/DDBJ databases">
        <title>Photobacterium galathea sp. nov.</title>
        <authorList>
            <person name="Machado H."/>
            <person name="Gram L."/>
        </authorList>
    </citation>
    <scope>NUCLEOTIDE SEQUENCE [LARGE SCALE GENOMIC DNA]</scope>
    <source>
        <strain evidence="1 2">DSM 22954</strain>
    </source>
</reference>
<dbReference type="AlphaFoldDB" id="A0A0J1H742"/>
<sequence>MADFGVSDVTGEELGGYFLAENLSPAFVVIMLSEYVLTPFPRRNEAEKTAFDGKLTSINPTGEGVFSVFTTHNLRRKKARQAGLKKARFIPKQGGIPAEIS</sequence>
<comment type="caution">
    <text evidence="1">The sequence shown here is derived from an EMBL/GenBank/DDBJ whole genome shotgun (WGS) entry which is preliminary data.</text>
</comment>